<dbReference type="PANTHER" id="PTHR35936">
    <property type="entry name" value="MEMBRANE-BOUND LYTIC MUREIN TRANSGLYCOSYLASE F"/>
    <property type="match status" value="1"/>
</dbReference>
<evidence type="ECO:0000259" key="6">
    <source>
        <dbReference type="SMART" id="SM00079"/>
    </source>
</evidence>
<dbReference type="Proteomes" id="UP000255297">
    <property type="component" value="Unassembled WGS sequence"/>
</dbReference>
<dbReference type="SUPFAM" id="SSF53850">
    <property type="entry name" value="Periplasmic binding protein-like II"/>
    <property type="match status" value="1"/>
</dbReference>
<gene>
    <name evidence="7" type="primary">artP</name>
    <name evidence="7" type="ORF">NCTC11532_02052</name>
</gene>
<feature type="domain" description="Ionotropic glutamate receptor C-terminal" evidence="6">
    <location>
        <begin position="27"/>
        <end position="242"/>
    </location>
</feature>
<keyword evidence="3" id="KW-0732">Signal</keyword>
<dbReference type="SMART" id="SM00062">
    <property type="entry name" value="PBPb"/>
    <property type="match status" value="1"/>
</dbReference>
<evidence type="ECO:0000256" key="2">
    <source>
        <dbReference type="ARBA" id="ARBA00010333"/>
    </source>
</evidence>
<comment type="similarity">
    <text evidence="2 4">Belongs to the bacterial solute-binding protein 3 family.</text>
</comment>
<keyword evidence="7" id="KW-0456">Lyase</keyword>
<feature type="domain" description="Solute-binding protein family 3/N-terminal" evidence="5">
    <location>
        <begin position="27"/>
        <end position="243"/>
    </location>
</feature>
<protein>
    <submittedName>
        <fullName evidence="7">Glutamine-binding periplasmic protein</fullName>
        <ecNumber evidence="7">4.2.1.51</ecNumber>
    </submittedName>
</protein>
<organism evidence="7 8">
    <name type="scientific">Legionella wadsworthii</name>
    <dbReference type="NCBI Taxonomy" id="28088"/>
    <lineage>
        <taxon>Bacteria</taxon>
        <taxon>Pseudomonadati</taxon>
        <taxon>Pseudomonadota</taxon>
        <taxon>Gammaproteobacteria</taxon>
        <taxon>Legionellales</taxon>
        <taxon>Legionellaceae</taxon>
        <taxon>Legionella</taxon>
    </lineage>
</organism>
<dbReference type="InterPro" id="IPR001320">
    <property type="entry name" value="Iontro_rcpt_C"/>
</dbReference>
<dbReference type="EMBL" id="UGPB01000001">
    <property type="protein sequence ID" value="STY29850.1"/>
    <property type="molecule type" value="Genomic_DNA"/>
</dbReference>
<dbReference type="AlphaFoldDB" id="A0A378LU28"/>
<proteinExistence type="inferred from homology"/>
<comment type="subcellular location">
    <subcellularLocation>
        <location evidence="1">Cell envelope</location>
    </subcellularLocation>
</comment>
<dbReference type="RefSeq" id="WP_031564784.1">
    <property type="nucleotide sequence ID" value="NZ_CAAAIS010000001.1"/>
</dbReference>
<dbReference type="InterPro" id="IPR001638">
    <property type="entry name" value="Solute-binding_3/MltF_N"/>
</dbReference>
<dbReference type="GO" id="GO:0004664">
    <property type="term" value="F:prephenate dehydratase activity"/>
    <property type="evidence" value="ECO:0007669"/>
    <property type="project" value="UniProtKB-EC"/>
</dbReference>
<dbReference type="GO" id="GO:0030313">
    <property type="term" value="C:cell envelope"/>
    <property type="evidence" value="ECO:0007669"/>
    <property type="project" value="UniProtKB-SubCell"/>
</dbReference>
<dbReference type="PROSITE" id="PS51257">
    <property type="entry name" value="PROKAR_LIPOPROTEIN"/>
    <property type="match status" value="1"/>
</dbReference>
<dbReference type="PANTHER" id="PTHR35936:SF17">
    <property type="entry name" value="ARGININE-BINDING EXTRACELLULAR PROTEIN ARTP"/>
    <property type="match status" value="1"/>
</dbReference>
<dbReference type="SMART" id="SM00079">
    <property type="entry name" value="PBPe"/>
    <property type="match status" value="1"/>
</dbReference>
<sequence>MHYVRLFFIILITLIFSGCKENSETNELHFATTAEYPPFEYSDRGELKGFDIELAKLIAKELGKKAVFDNMQFSTVLPVLTSGQDDIAIATISITDARKKNFDFSDPYYFEGMAAVYPANQPVTTSSQLKGKRVAVQLGSVMEIWMHENFPTLKIIALDNNNQAIEALLAGHVDVVLLDGTQGKIFTQNHAGLSYSLIAKADHGYALTLKKGSPLTAQINKALHKLKANGEIKKLENTWLNNS</sequence>
<accession>A0A378LU28</accession>
<evidence type="ECO:0000256" key="4">
    <source>
        <dbReference type="RuleBase" id="RU003744"/>
    </source>
</evidence>
<keyword evidence="8" id="KW-1185">Reference proteome</keyword>
<evidence type="ECO:0000259" key="5">
    <source>
        <dbReference type="SMART" id="SM00062"/>
    </source>
</evidence>
<reference evidence="7 8" key="1">
    <citation type="submission" date="2018-06" db="EMBL/GenBank/DDBJ databases">
        <authorList>
            <consortium name="Pathogen Informatics"/>
            <person name="Doyle S."/>
        </authorList>
    </citation>
    <scope>NUCLEOTIDE SEQUENCE [LARGE SCALE GENOMIC DNA]</scope>
    <source>
        <strain evidence="7 8">NCTC11532</strain>
    </source>
</reference>
<dbReference type="Pfam" id="PF00497">
    <property type="entry name" value="SBP_bac_3"/>
    <property type="match status" value="1"/>
</dbReference>
<evidence type="ECO:0000313" key="8">
    <source>
        <dbReference type="Proteomes" id="UP000255297"/>
    </source>
</evidence>
<evidence type="ECO:0000256" key="3">
    <source>
        <dbReference type="ARBA" id="ARBA00022729"/>
    </source>
</evidence>
<dbReference type="GO" id="GO:0016020">
    <property type="term" value="C:membrane"/>
    <property type="evidence" value="ECO:0007669"/>
    <property type="project" value="InterPro"/>
</dbReference>
<dbReference type="Gene3D" id="3.40.190.10">
    <property type="entry name" value="Periplasmic binding protein-like II"/>
    <property type="match status" value="2"/>
</dbReference>
<evidence type="ECO:0000256" key="1">
    <source>
        <dbReference type="ARBA" id="ARBA00004196"/>
    </source>
</evidence>
<dbReference type="GO" id="GO:0015276">
    <property type="term" value="F:ligand-gated monoatomic ion channel activity"/>
    <property type="evidence" value="ECO:0007669"/>
    <property type="project" value="InterPro"/>
</dbReference>
<dbReference type="OrthoDB" id="9768183at2"/>
<dbReference type="EC" id="4.2.1.51" evidence="7"/>
<dbReference type="PROSITE" id="PS01039">
    <property type="entry name" value="SBP_BACTERIAL_3"/>
    <property type="match status" value="1"/>
</dbReference>
<name>A0A378LU28_9GAMM</name>
<dbReference type="InterPro" id="IPR018313">
    <property type="entry name" value="SBP_3_CS"/>
</dbReference>
<dbReference type="STRING" id="1122170.GCA_000701265_00434"/>
<evidence type="ECO:0000313" key="7">
    <source>
        <dbReference type="EMBL" id="STY29850.1"/>
    </source>
</evidence>
<dbReference type="CDD" id="cd13530">
    <property type="entry name" value="PBP2_peptides_like"/>
    <property type="match status" value="1"/>
</dbReference>